<protein>
    <recommendedName>
        <fullName evidence="8">Apolipoprotein N-acyltransferase</fullName>
        <shortName evidence="8">ALP N-acyltransferase</shortName>
        <ecNumber evidence="8">2.3.1.269</ecNumber>
    </recommendedName>
</protein>
<feature type="transmembrane region" description="Helical" evidence="8">
    <location>
        <begin position="189"/>
        <end position="210"/>
    </location>
</feature>
<dbReference type="Proteomes" id="UP000004816">
    <property type="component" value="Unassembled WGS sequence"/>
</dbReference>
<comment type="catalytic activity">
    <reaction evidence="8">
        <text>N-terminal S-1,2-diacyl-sn-glyceryl-L-cysteinyl-[lipoprotein] + a glycerophospholipid = N-acyl-S-1,2-diacyl-sn-glyceryl-L-cysteinyl-[lipoprotein] + a 2-acyl-sn-glycero-3-phospholipid + H(+)</text>
        <dbReference type="Rhea" id="RHEA:48228"/>
        <dbReference type="Rhea" id="RHEA-COMP:14681"/>
        <dbReference type="Rhea" id="RHEA-COMP:14684"/>
        <dbReference type="ChEBI" id="CHEBI:15378"/>
        <dbReference type="ChEBI" id="CHEBI:136912"/>
        <dbReference type="ChEBI" id="CHEBI:140656"/>
        <dbReference type="ChEBI" id="CHEBI:140657"/>
        <dbReference type="ChEBI" id="CHEBI:140660"/>
        <dbReference type="EC" id="2.3.1.269"/>
    </reaction>
</comment>
<dbReference type="InterPro" id="IPR045378">
    <property type="entry name" value="LNT_N"/>
</dbReference>
<dbReference type="NCBIfam" id="TIGR00546">
    <property type="entry name" value="lnt"/>
    <property type="match status" value="1"/>
</dbReference>
<evidence type="ECO:0000259" key="9">
    <source>
        <dbReference type="PROSITE" id="PS50263"/>
    </source>
</evidence>
<feature type="transmembrane region" description="Helical" evidence="8">
    <location>
        <begin position="486"/>
        <end position="506"/>
    </location>
</feature>
<keyword evidence="6 8" id="KW-0472">Membrane</keyword>
<evidence type="ECO:0000256" key="7">
    <source>
        <dbReference type="ARBA" id="ARBA00023315"/>
    </source>
</evidence>
<evidence type="ECO:0000256" key="6">
    <source>
        <dbReference type="ARBA" id="ARBA00023136"/>
    </source>
</evidence>
<evidence type="ECO:0000313" key="11">
    <source>
        <dbReference type="Proteomes" id="UP000004816"/>
    </source>
</evidence>
<keyword evidence="5 8" id="KW-1133">Transmembrane helix</keyword>
<comment type="similarity">
    <text evidence="8">Belongs to the CN hydrolase family. Apolipoprotein N-acyltransferase subfamily.</text>
</comment>
<evidence type="ECO:0000256" key="2">
    <source>
        <dbReference type="ARBA" id="ARBA00022475"/>
    </source>
</evidence>
<dbReference type="UniPathway" id="UPA00666"/>
<name>U1M1F7_SEGRC</name>
<dbReference type="PANTHER" id="PTHR38686:SF1">
    <property type="entry name" value="APOLIPOPROTEIN N-ACYLTRANSFERASE"/>
    <property type="match status" value="1"/>
</dbReference>
<dbReference type="HOGENOM" id="CLU_019563_0_1_11"/>
<feature type="transmembrane region" description="Helical" evidence="8">
    <location>
        <begin position="33"/>
        <end position="50"/>
    </location>
</feature>
<evidence type="ECO:0000256" key="5">
    <source>
        <dbReference type="ARBA" id="ARBA00022989"/>
    </source>
</evidence>
<evidence type="ECO:0000256" key="4">
    <source>
        <dbReference type="ARBA" id="ARBA00022692"/>
    </source>
</evidence>
<dbReference type="HAMAP" id="MF_01148">
    <property type="entry name" value="Lnt"/>
    <property type="match status" value="1"/>
</dbReference>
<keyword evidence="4 8" id="KW-0812">Transmembrane</keyword>
<feature type="domain" description="CN hydrolase" evidence="9">
    <location>
        <begin position="219"/>
        <end position="476"/>
    </location>
</feature>
<dbReference type="EC" id="2.3.1.269" evidence="8"/>
<dbReference type="InterPro" id="IPR036526">
    <property type="entry name" value="C-N_Hydrolase_sf"/>
</dbReference>
<feature type="transmembrane region" description="Helical" evidence="8">
    <location>
        <begin position="62"/>
        <end position="83"/>
    </location>
</feature>
<sequence length="531" mass="56737">MRGKAYKDRALRAVGSALSGYGLYFTFPPHDKLWWAAPIFLAFFLALLRPEISGPRRRLTGFWPGYAFGLGFFTPLLSWTGIFVGSGPWLALCAFLSLYTGLFGWVAVRLWDLKFAPFFVASAWSACEWFRGSWPFGGFPWGRLAFGQAGGQLAPVAALGGASFLSFVVALIGAGLARGIPDERPGRAWAAFGATAAVLLGCVLAGAAALPDPGGGQRLKVAAVQGGVPKLGLDFNSRPAAVLNMHVRESLELARAEQEGRTPKAQLVVWPENASDIDPVLYPWAGEQISSAARELNAPLLVGTLDTADEAAPRNTALVWDPQAGPVDRHDKIILQPFGEYLPMRGFFRLFSKYADRAGRFVPGGGDGVVRVPVEGSSPVPVGVATCYEVIFDRALVGSVRGGAQILVVPTNNATFGDSDMTYQQLAVSQIRAVELGRAVVVAATTGVSAIILPDGRVVAESGKIKPAWLAADVPLRSDRTPASYVLPWLDVLFVAFVFAGFALRFRHGRLAGRTKQADEPSPLAENIGRA</sequence>
<dbReference type="PANTHER" id="PTHR38686">
    <property type="entry name" value="APOLIPOPROTEIN N-ACYLTRANSFERASE"/>
    <property type="match status" value="1"/>
</dbReference>
<evidence type="ECO:0000313" key="10">
    <source>
        <dbReference type="EMBL" id="ERG69217.1"/>
    </source>
</evidence>
<dbReference type="EMBL" id="ACZI02000003">
    <property type="protein sequence ID" value="ERG69217.1"/>
    <property type="molecule type" value="Genomic_DNA"/>
</dbReference>
<dbReference type="InterPro" id="IPR004563">
    <property type="entry name" value="Apolipo_AcylTrfase"/>
</dbReference>
<dbReference type="CDD" id="cd07571">
    <property type="entry name" value="ALP_N-acyl_transferase"/>
    <property type="match status" value="1"/>
</dbReference>
<dbReference type="eggNOG" id="COG0815">
    <property type="taxonomic scope" value="Bacteria"/>
</dbReference>
<dbReference type="OrthoDB" id="9804277at2"/>
<dbReference type="GO" id="GO:0042158">
    <property type="term" value="P:lipoprotein biosynthetic process"/>
    <property type="evidence" value="ECO:0007669"/>
    <property type="project" value="UniProtKB-UniRule"/>
</dbReference>
<organism evidence="10 11">
    <name type="scientific">Segniliparus rugosus (strain ATCC BAA-974 / DSM 45345 / CCUG 50838 / CIP 108380 / JCM 13579 / CDC 945)</name>
    <dbReference type="NCBI Taxonomy" id="679197"/>
    <lineage>
        <taxon>Bacteria</taxon>
        <taxon>Bacillati</taxon>
        <taxon>Actinomycetota</taxon>
        <taxon>Actinomycetes</taxon>
        <taxon>Mycobacteriales</taxon>
        <taxon>Segniliparaceae</taxon>
        <taxon>Segniliparus</taxon>
    </lineage>
</organism>
<accession>U1M1F7</accession>
<dbReference type="PROSITE" id="PS50263">
    <property type="entry name" value="CN_HYDROLASE"/>
    <property type="match status" value="1"/>
</dbReference>
<evidence type="ECO:0000256" key="1">
    <source>
        <dbReference type="ARBA" id="ARBA00004651"/>
    </source>
</evidence>
<proteinExistence type="inferred from homology"/>
<comment type="subcellular location">
    <subcellularLocation>
        <location evidence="1 8">Cell membrane</location>
        <topology evidence="1 8">Multi-pass membrane protein</topology>
    </subcellularLocation>
</comment>
<feature type="transmembrane region" description="Helical" evidence="8">
    <location>
        <begin position="89"/>
        <end position="108"/>
    </location>
</feature>
<dbReference type="RefSeq" id="WP_021030854.1">
    <property type="nucleotide sequence ID" value="NZ_KI391954.1"/>
</dbReference>
<keyword evidence="11" id="KW-1185">Reference proteome</keyword>
<dbReference type="STRING" id="679197.HMPREF9336_04361"/>
<evidence type="ECO:0000256" key="8">
    <source>
        <dbReference type="HAMAP-Rule" id="MF_01148"/>
    </source>
</evidence>
<reference evidence="10 11" key="1">
    <citation type="journal article" date="2011" name="Stand. Genomic Sci.">
        <title>High quality draft genome sequence of Segniliparus rugosus CDC 945(T)= (ATCC BAA-974(T)).</title>
        <authorList>
            <person name="Earl A.M."/>
            <person name="Desjardins C.A."/>
            <person name="Fitzgerald M.G."/>
            <person name="Arachchi H.M."/>
            <person name="Zeng Q."/>
            <person name="Mehta T."/>
            <person name="Griggs A."/>
            <person name="Birren B.W."/>
            <person name="Toney N.C."/>
            <person name="Carr J."/>
            <person name="Posey J."/>
            <person name="Butler W.R."/>
        </authorList>
    </citation>
    <scope>NUCLEOTIDE SEQUENCE [LARGE SCALE GENOMIC DNA]</scope>
    <source>
        <strain evidence="11">ATCC BAA-974 / DSM 45345 / CCUG 50838 / CIP 108380 / JCM 13579 / CDC 945</strain>
    </source>
</reference>
<dbReference type="Gene3D" id="3.60.110.10">
    <property type="entry name" value="Carbon-nitrogen hydrolase"/>
    <property type="match status" value="1"/>
</dbReference>
<dbReference type="AlphaFoldDB" id="U1M1F7"/>
<keyword evidence="7 8" id="KW-0012">Acyltransferase</keyword>
<keyword evidence="2 8" id="KW-1003">Cell membrane</keyword>
<dbReference type="GO" id="GO:0005886">
    <property type="term" value="C:plasma membrane"/>
    <property type="evidence" value="ECO:0007669"/>
    <property type="project" value="UniProtKB-SubCell"/>
</dbReference>
<evidence type="ECO:0000256" key="3">
    <source>
        <dbReference type="ARBA" id="ARBA00022679"/>
    </source>
</evidence>
<comment type="function">
    <text evidence="8">Catalyzes the phospholipid dependent N-acylation of the N-terminal cysteine of apolipoprotein, the last step in lipoprotein maturation.</text>
</comment>
<keyword evidence="3 8" id="KW-0808">Transferase</keyword>
<feature type="transmembrane region" description="Helical" evidence="8">
    <location>
        <begin position="154"/>
        <end position="177"/>
    </location>
</feature>
<gene>
    <name evidence="8" type="primary">lnt</name>
    <name evidence="10" type="ORF">HMPREF9336_04361</name>
</gene>
<dbReference type="GO" id="GO:0016410">
    <property type="term" value="F:N-acyltransferase activity"/>
    <property type="evidence" value="ECO:0007669"/>
    <property type="project" value="UniProtKB-UniRule"/>
</dbReference>
<dbReference type="InterPro" id="IPR003010">
    <property type="entry name" value="C-N_Hydrolase"/>
</dbReference>
<comment type="pathway">
    <text evidence="8">Protein modification; lipoprotein biosynthesis (N-acyl transfer).</text>
</comment>
<dbReference type="Pfam" id="PF20154">
    <property type="entry name" value="LNT_N"/>
    <property type="match status" value="1"/>
</dbReference>
<dbReference type="SUPFAM" id="SSF56317">
    <property type="entry name" value="Carbon-nitrogen hydrolase"/>
    <property type="match status" value="1"/>
</dbReference>
<dbReference type="Pfam" id="PF00795">
    <property type="entry name" value="CN_hydrolase"/>
    <property type="match status" value="1"/>
</dbReference>
<comment type="caution">
    <text evidence="10">The sequence shown here is derived from an EMBL/GenBank/DDBJ whole genome shotgun (WGS) entry which is preliminary data.</text>
</comment>